<evidence type="ECO:0000313" key="3">
    <source>
        <dbReference type="Proteomes" id="UP000028870"/>
    </source>
</evidence>
<name>W9BJL2_MYCCO</name>
<sequence>MNREVSKFLSGSFAALAYAHAAYAVATRRGIISEPVFLGRRWGVGYMWTEAAVYSAISVALGYHGWSAPCPRQQDVQAPANADQKTSPHPTKDVQPQGV</sequence>
<proteinExistence type="predicted"/>
<accession>W9BJL2</accession>
<dbReference type="EMBL" id="CCBB010000001">
    <property type="protein sequence ID" value="CDO07100.1"/>
    <property type="molecule type" value="Genomic_DNA"/>
</dbReference>
<evidence type="ECO:0000256" key="1">
    <source>
        <dbReference type="SAM" id="MobiDB-lite"/>
    </source>
</evidence>
<comment type="caution">
    <text evidence="2">The sequence shown here is derived from an EMBL/GenBank/DDBJ whole genome shotgun (WGS) entry which is preliminary data.</text>
</comment>
<organism evidence="2 3">
    <name type="scientific">Mycolicibacterium cosmeticum</name>
    <dbReference type="NCBI Taxonomy" id="258533"/>
    <lineage>
        <taxon>Bacteria</taxon>
        <taxon>Bacillati</taxon>
        <taxon>Actinomycetota</taxon>
        <taxon>Actinomycetes</taxon>
        <taxon>Mycobacteriales</taxon>
        <taxon>Mycobacteriaceae</taxon>
        <taxon>Mycolicibacterium</taxon>
    </lineage>
</organism>
<dbReference type="Proteomes" id="UP000028870">
    <property type="component" value="Unassembled WGS sequence"/>
</dbReference>
<gene>
    <name evidence="2" type="ORF">BN977_01899</name>
</gene>
<keyword evidence="3" id="KW-1185">Reference proteome</keyword>
<reference evidence="2" key="2">
    <citation type="submission" date="2014-03" db="EMBL/GenBank/DDBJ databases">
        <authorList>
            <person name="Urmite Genomes"/>
        </authorList>
    </citation>
    <scope>NUCLEOTIDE SEQUENCE</scope>
    <source>
        <strain evidence="2">DSM 44829</strain>
    </source>
</reference>
<evidence type="ECO:0000313" key="2">
    <source>
        <dbReference type="EMBL" id="CDO07100.1"/>
    </source>
</evidence>
<reference evidence="2" key="1">
    <citation type="submission" date="2014-03" db="EMBL/GenBank/DDBJ databases">
        <title>Draft Genome Sequence of Mycobacterium cosmeticum DSM 44829.</title>
        <authorList>
            <person name="Croce O."/>
            <person name="Robert C."/>
            <person name="Raoult D."/>
            <person name="Drancourt M."/>
        </authorList>
    </citation>
    <scope>NUCLEOTIDE SEQUENCE [LARGE SCALE GENOMIC DNA]</scope>
    <source>
        <strain evidence="2">DSM 44829</strain>
    </source>
</reference>
<feature type="region of interest" description="Disordered" evidence="1">
    <location>
        <begin position="72"/>
        <end position="99"/>
    </location>
</feature>
<dbReference type="eggNOG" id="ENOG5031SIF">
    <property type="taxonomic scope" value="Bacteria"/>
</dbReference>
<dbReference type="RefSeq" id="WP_234709532.1">
    <property type="nucleotide sequence ID" value="NZ_CCBB010000001.1"/>
</dbReference>
<protein>
    <submittedName>
        <fullName evidence="2">Uncharacterized protein</fullName>
    </submittedName>
</protein>
<dbReference type="AlphaFoldDB" id="W9BJL2"/>